<name>A0A543FQC1_9PSEU</name>
<reference evidence="1 2" key="1">
    <citation type="submission" date="2019-06" db="EMBL/GenBank/DDBJ databases">
        <title>Sequencing the genomes of 1000 actinobacteria strains.</title>
        <authorList>
            <person name="Klenk H.-P."/>
        </authorList>
    </citation>
    <scope>NUCLEOTIDE SEQUENCE [LARGE SCALE GENOMIC DNA]</scope>
    <source>
        <strain evidence="1 2">DSM 45511</strain>
    </source>
</reference>
<dbReference type="AlphaFoldDB" id="A0A543FQC1"/>
<gene>
    <name evidence="1" type="ORF">FB388_7483</name>
</gene>
<accession>A0A543FQC1</accession>
<comment type="caution">
    <text evidence="1">The sequence shown here is derived from an EMBL/GenBank/DDBJ whole genome shotgun (WGS) entry which is preliminary data.</text>
</comment>
<dbReference type="RefSeq" id="WP_142107304.1">
    <property type="nucleotide sequence ID" value="NZ_VFPH01000003.1"/>
</dbReference>
<keyword evidence="2" id="KW-1185">Reference proteome</keyword>
<evidence type="ECO:0000313" key="2">
    <source>
        <dbReference type="Proteomes" id="UP000319818"/>
    </source>
</evidence>
<dbReference type="OrthoDB" id="8266194at2"/>
<evidence type="ECO:0000313" key="1">
    <source>
        <dbReference type="EMBL" id="TQM36033.1"/>
    </source>
</evidence>
<organism evidence="1 2">
    <name type="scientific">Pseudonocardia cypriaca</name>
    <dbReference type="NCBI Taxonomy" id="882449"/>
    <lineage>
        <taxon>Bacteria</taxon>
        <taxon>Bacillati</taxon>
        <taxon>Actinomycetota</taxon>
        <taxon>Actinomycetes</taxon>
        <taxon>Pseudonocardiales</taxon>
        <taxon>Pseudonocardiaceae</taxon>
        <taxon>Pseudonocardia</taxon>
    </lineage>
</organism>
<sequence length="432" mass="47677">MSLPTSSSATVNVAEFIDPSRASAITCLYVDEHSVLATLSLGHLLELVPDPEKLEDKKLRPSMLADPALAKHIEERERIQRLFTGEKRRNVPRYGEFILNRTINGEHRGTPPILLGTPVKLRVVRMPDGSAKIGLPFGRKLIAVDGETQRAAWTRVNNELLLRIDAGENLQELLEDIRVPVEIHHGLGPDELGDLFYWRNVLGTKVNANEALSRDMHDPATQIVRHILDMPIQRVDGQRVRVSAVVMQSSRQVGKTAQEWITLSALRTLVVTTLLGRPGFQYGAKPVPGMDDVDFRHVRDEISKVIHAILQRFAVQFTNKSEYLIGAPAILGGIGVLAHRVLTTIPSTSPRLTLEQVLDTLDEIRWEREGFWDGIGTRRTPKGAVTVAGPKEVGYAVADAIEGSNEITAAKIRGRAAGQVLPPYQPAIPLNA</sequence>
<protein>
    <submittedName>
        <fullName evidence="1">DNA sulfur modification protein DndB</fullName>
    </submittedName>
</protein>
<dbReference type="Proteomes" id="UP000319818">
    <property type="component" value="Unassembled WGS sequence"/>
</dbReference>
<proteinExistence type="predicted"/>
<dbReference type="EMBL" id="VFPH01000003">
    <property type="protein sequence ID" value="TQM36033.1"/>
    <property type="molecule type" value="Genomic_DNA"/>
</dbReference>